<keyword evidence="1" id="KW-0732">Signal</keyword>
<gene>
    <name evidence="2" type="ORF">OH76DRAFT_823195</name>
</gene>
<evidence type="ECO:0000313" key="2">
    <source>
        <dbReference type="EMBL" id="RDX46619.1"/>
    </source>
</evidence>
<accession>A0A371D2B5</accession>
<organism evidence="2 3">
    <name type="scientific">Lentinus brumalis</name>
    <dbReference type="NCBI Taxonomy" id="2498619"/>
    <lineage>
        <taxon>Eukaryota</taxon>
        <taxon>Fungi</taxon>
        <taxon>Dikarya</taxon>
        <taxon>Basidiomycota</taxon>
        <taxon>Agaricomycotina</taxon>
        <taxon>Agaricomycetes</taxon>
        <taxon>Polyporales</taxon>
        <taxon>Polyporaceae</taxon>
        <taxon>Lentinus</taxon>
    </lineage>
</organism>
<dbReference type="EMBL" id="KZ857425">
    <property type="protein sequence ID" value="RDX46619.1"/>
    <property type="molecule type" value="Genomic_DNA"/>
</dbReference>
<name>A0A371D2B5_9APHY</name>
<dbReference type="Proteomes" id="UP000256964">
    <property type="component" value="Unassembled WGS sequence"/>
</dbReference>
<evidence type="ECO:0000256" key="1">
    <source>
        <dbReference type="SAM" id="SignalP"/>
    </source>
</evidence>
<sequence length="150" mass="16776">MTPSSRTWPILAPFLLLRAAIVSRESVPTASWTVEWLLPTVRLSFPLRWVPESYSIRPIHDLWRLRGAPNCATASHSLSVFAFWPATSLSPVGTRLTGLLSGGRTTRQCYISHHPWRRRLPPIAQETCAMMPSNKSTSQQPLLSLSLLCA</sequence>
<dbReference type="AlphaFoldDB" id="A0A371D2B5"/>
<feature type="signal peptide" evidence="1">
    <location>
        <begin position="1"/>
        <end position="24"/>
    </location>
</feature>
<keyword evidence="3" id="KW-1185">Reference proteome</keyword>
<proteinExistence type="predicted"/>
<feature type="chain" id="PRO_5016911704" description="Secreted protein" evidence="1">
    <location>
        <begin position="25"/>
        <end position="150"/>
    </location>
</feature>
<reference evidence="2 3" key="1">
    <citation type="journal article" date="2018" name="Biotechnol. Biofuels">
        <title>Integrative visual omics of the white-rot fungus Polyporus brumalis exposes the biotechnological potential of its oxidative enzymes for delignifying raw plant biomass.</title>
        <authorList>
            <person name="Miyauchi S."/>
            <person name="Rancon A."/>
            <person name="Drula E."/>
            <person name="Hage H."/>
            <person name="Chaduli D."/>
            <person name="Favel A."/>
            <person name="Grisel S."/>
            <person name="Henrissat B."/>
            <person name="Herpoel-Gimbert I."/>
            <person name="Ruiz-Duenas F.J."/>
            <person name="Chevret D."/>
            <person name="Hainaut M."/>
            <person name="Lin J."/>
            <person name="Wang M."/>
            <person name="Pangilinan J."/>
            <person name="Lipzen A."/>
            <person name="Lesage-Meessen L."/>
            <person name="Navarro D."/>
            <person name="Riley R."/>
            <person name="Grigoriev I.V."/>
            <person name="Zhou S."/>
            <person name="Raouche S."/>
            <person name="Rosso M.N."/>
        </authorList>
    </citation>
    <scope>NUCLEOTIDE SEQUENCE [LARGE SCALE GENOMIC DNA]</scope>
    <source>
        <strain evidence="2 3">BRFM 1820</strain>
    </source>
</reference>
<protein>
    <recommendedName>
        <fullName evidence="4">Secreted protein</fullName>
    </recommendedName>
</protein>
<evidence type="ECO:0008006" key="4">
    <source>
        <dbReference type="Google" id="ProtNLM"/>
    </source>
</evidence>
<evidence type="ECO:0000313" key="3">
    <source>
        <dbReference type="Proteomes" id="UP000256964"/>
    </source>
</evidence>